<evidence type="ECO:0000313" key="12">
    <source>
        <dbReference type="EMBL" id="CAK0757579.1"/>
    </source>
</evidence>
<dbReference type="GO" id="GO:0008184">
    <property type="term" value="F:glycogen phosphorylase activity"/>
    <property type="evidence" value="ECO:0007669"/>
    <property type="project" value="InterPro"/>
</dbReference>
<dbReference type="FunFam" id="3.40.50.2000:FF:000003">
    <property type="entry name" value="Alpha-1,4 glucan phosphorylase"/>
    <property type="match status" value="1"/>
</dbReference>
<dbReference type="PROSITE" id="PS00102">
    <property type="entry name" value="PHOSPHORYLASE"/>
    <property type="match status" value="1"/>
</dbReference>
<sequence>MQGLQSSPLEAGSRRFGRVLASNGSCSYQSGNVSQCSSSPLAERHRVSPRRNAVRSALRVRAVAEVDAPKRGGAASVSIDNSSDPKFTVVSIKGYSKPGLLTSLTGTFRDLGLDVSKAEVGGEEGLVNDTFHITTVGGAKVTDAKEMERLQASLEKIVGTSSRSLQRTASKRPMIGDGGQSSNKSLLSGLMDTYKKSDVLSVEESIVNHVEYTLARSRYFFDDQEAYQAASLSLRDRLIESWNDTQQYFKDVDAKRVYYLSMEFLMGRSLLNALNNLGVVDQYTEALREMGYKLEDLIEKERDAALGNGGLGRLAACFLDSMAALSLPAWGYGIRYQYGMFRQTIVDGFQHEQPDYWLNFGNPWEIERLNVGYPIKFYGHVSVHEEDGRQIFRWNPGEAVTAIAYDNPIPGFGTNNTINLRLWAAKPGQEFDLEAFNTGDYVQAILSRQRAETLSSVLYPDDRTYQGKELRLKQQHFFVSATIQDVVRRYKETHTDFDAFPDKVAFQLNDTHPTIAVAELMRVLMDENKLGWTASWEVTTKVFAFTNHTVLPEALEKWPVSLIEKLLPRHMQIIFDINWRFLQQLRAQLGDDSERIGRMSIIEDGFGGDKQVRMAYLAVVASHTVNGVAAIHSDIIRNTIFKDFADLWPEKFQNKTNGVTPRRWLAFCNPPLRSLITDTLGTDAWINDLDLLKGLREHADDPAFQEKWREVKQIAKGKAVAKIADITGVEIPEHALLDIQVKRIHEYKRQLLNVLGIIWRYDQIKKMTPEQKSQVVPRVCVVGGKAAPGYEMAKRIIKLVGAVGTKINSDPAIGDLLKLVFVPDYNVSLAEVIIPGSEVSQHISTAGTEASGTGNMKFAMNGSLIIGTMDGANVEIAEEIGEDNMFIFGVRAPEVAQLRQERRSFQPDQRFEHVVSLIRKGEFGWADFFEPVMDSITSGGDYYLLANDFPSYIEAQERMDETYKDSARWTRMSIMSTAGSGFFSSDRTIMEYARDIWKTQPCHVPAPVE</sequence>
<dbReference type="InterPro" id="IPR000811">
    <property type="entry name" value="Glyco_trans_35"/>
</dbReference>
<dbReference type="NCBIfam" id="TIGR02093">
    <property type="entry name" value="P_ylase"/>
    <property type="match status" value="1"/>
</dbReference>
<feature type="modified residue" description="N6-(pyridoxal phosphate)lysine" evidence="9">
    <location>
        <position position="857"/>
    </location>
</feature>
<dbReference type="PANTHER" id="PTHR11468">
    <property type="entry name" value="GLYCOGEN PHOSPHORYLASE"/>
    <property type="match status" value="1"/>
</dbReference>
<comment type="similarity">
    <text evidence="3 10">Belongs to the glycogen phosphorylase family.</text>
</comment>
<dbReference type="SUPFAM" id="SSF55021">
    <property type="entry name" value="ACT-like"/>
    <property type="match status" value="1"/>
</dbReference>
<dbReference type="FunFam" id="3.40.50.2000:FF:000002">
    <property type="entry name" value="Alpha-1,4 glucan phosphorylase"/>
    <property type="match status" value="1"/>
</dbReference>
<dbReference type="SUPFAM" id="SSF53756">
    <property type="entry name" value="UDP-Glycosyltransferase/glycogen phosphorylase"/>
    <property type="match status" value="1"/>
</dbReference>
<dbReference type="InterPro" id="IPR011833">
    <property type="entry name" value="Glycg_phsphrylas"/>
</dbReference>
<evidence type="ECO:0000256" key="2">
    <source>
        <dbReference type="ARBA" id="ARBA00001933"/>
    </source>
</evidence>
<evidence type="ECO:0000256" key="9">
    <source>
        <dbReference type="PIRSR" id="PIRSR000460-1"/>
    </source>
</evidence>
<gene>
    <name evidence="12" type="ORF">CVIRNUC_002552</name>
</gene>
<feature type="domain" description="ACT" evidence="11">
    <location>
        <begin position="89"/>
        <end position="170"/>
    </location>
</feature>
<evidence type="ECO:0000256" key="7">
    <source>
        <dbReference type="ARBA" id="ARBA00022898"/>
    </source>
</evidence>
<dbReference type="AlphaFoldDB" id="A0AAV1HYR3"/>
<dbReference type="EC" id="2.4.1.1" evidence="10"/>
<keyword evidence="8 10" id="KW-0119">Carbohydrate metabolism</keyword>
<protein>
    <recommendedName>
        <fullName evidence="10">Alpha-1,4 glucan phosphorylase</fullName>
        <ecNumber evidence="10">2.4.1.1</ecNumber>
    </recommendedName>
</protein>
<evidence type="ECO:0000256" key="4">
    <source>
        <dbReference type="ARBA" id="ARBA00022533"/>
    </source>
</evidence>
<reference evidence="12 13" key="1">
    <citation type="submission" date="2023-10" db="EMBL/GenBank/DDBJ databases">
        <authorList>
            <person name="Maclean D."/>
            <person name="Macfadyen A."/>
        </authorList>
    </citation>
    <scope>NUCLEOTIDE SEQUENCE [LARGE SCALE GENOMIC DNA]</scope>
</reference>
<dbReference type="CDD" id="cd04300">
    <property type="entry name" value="GT35_Glycogen_Phosphorylase"/>
    <property type="match status" value="1"/>
</dbReference>
<evidence type="ECO:0000256" key="8">
    <source>
        <dbReference type="ARBA" id="ARBA00023277"/>
    </source>
</evidence>
<dbReference type="InterPro" id="IPR035090">
    <property type="entry name" value="Pyridoxal_P_attach_site"/>
</dbReference>
<organism evidence="12 13">
    <name type="scientific">Coccomyxa viridis</name>
    <dbReference type="NCBI Taxonomy" id="1274662"/>
    <lineage>
        <taxon>Eukaryota</taxon>
        <taxon>Viridiplantae</taxon>
        <taxon>Chlorophyta</taxon>
        <taxon>core chlorophytes</taxon>
        <taxon>Trebouxiophyceae</taxon>
        <taxon>Trebouxiophyceae incertae sedis</taxon>
        <taxon>Coccomyxaceae</taxon>
        <taxon>Coccomyxa</taxon>
    </lineage>
</organism>
<proteinExistence type="inferred from homology"/>
<evidence type="ECO:0000256" key="1">
    <source>
        <dbReference type="ARBA" id="ARBA00001275"/>
    </source>
</evidence>
<keyword evidence="13" id="KW-1185">Reference proteome</keyword>
<evidence type="ECO:0000256" key="10">
    <source>
        <dbReference type="RuleBase" id="RU000587"/>
    </source>
</evidence>
<evidence type="ECO:0000256" key="3">
    <source>
        <dbReference type="ARBA" id="ARBA00006047"/>
    </source>
</evidence>
<dbReference type="InterPro" id="IPR045865">
    <property type="entry name" value="ACT-like_dom_sf"/>
</dbReference>
<dbReference type="Gene3D" id="3.40.50.2000">
    <property type="entry name" value="Glycogen Phosphorylase B"/>
    <property type="match status" value="2"/>
</dbReference>
<dbReference type="PIRSF" id="PIRSF000460">
    <property type="entry name" value="Pprylas_GlgP"/>
    <property type="match status" value="1"/>
</dbReference>
<comment type="cofactor">
    <cofactor evidence="2 10">
        <name>pyridoxal 5'-phosphate</name>
        <dbReference type="ChEBI" id="CHEBI:597326"/>
    </cofactor>
</comment>
<comment type="function">
    <text evidence="10">Allosteric enzyme that catalyzes the rate-limiting step in glycogen catabolism, the phosphorolytic cleavage of glycogen to produce glucose-1-phosphate, and plays a central role in maintaining cellular and organismal glucose homeostasis.</text>
</comment>
<evidence type="ECO:0000313" key="13">
    <source>
        <dbReference type="Proteomes" id="UP001314263"/>
    </source>
</evidence>
<dbReference type="GO" id="GO:0030170">
    <property type="term" value="F:pyridoxal phosphate binding"/>
    <property type="evidence" value="ECO:0007669"/>
    <property type="project" value="InterPro"/>
</dbReference>
<dbReference type="Proteomes" id="UP001314263">
    <property type="component" value="Unassembled WGS sequence"/>
</dbReference>
<keyword evidence="4" id="KW-0021">Allosteric enzyme</keyword>
<keyword evidence="6 10" id="KW-0808">Transferase</keyword>
<evidence type="ECO:0000256" key="5">
    <source>
        <dbReference type="ARBA" id="ARBA00022676"/>
    </source>
</evidence>
<comment type="caution">
    <text evidence="12">The sequence shown here is derived from an EMBL/GenBank/DDBJ whole genome shotgun (WGS) entry which is preliminary data.</text>
</comment>
<keyword evidence="7 9" id="KW-0663">Pyridoxal phosphate</keyword>
<dbReference type="Pfam" id="PF00343">
    <property type="entry name" value="Phosphorylase"/>
    <property type="match status" value="1"/>
</dbReference>
<keyword evidence="5 10" id="KW-0328">Glycosyltransferase</keyword>
<dbReference type="PROSITE" id="PS51671">
    <property type="entry name" value="ACT"/>
    <property type="match status" value="1"/>
</dbReference>
<name>A0AAV1HYR3_9CHLO</name>
<dbReference type="GO" id="GO:0005980">
    <property type="term" value="P:glycogen catabolic process"/>
    <property type="evidence" value="ECO:0007669"/>
    <property type="project" value="TreeGrafter"/>
</dbReference>
<evidence type="ECO:0000256" key="6">
    <source>
        <dbReference type="ARBA" id="ARBA00022679"/>
    </source>
</evidence>
<dbReference type="GO" id="GO:0005737">
    <property type="term" value="C:cytoplasm"/>
    <property type="evidence" value="ECO:0007669"/>
    <property type="project" value="TreeGrafter"/>
</dbReference>
<evidence type="ECO:0000259" key="11">
    <source>
        <dbReference type="PROSITE" id="PS51671"/>
    </source>
</evidence>
<dbReference type="EMBL" id="CAUYUE010000003">
    <property type="protein sequence ID" value="CAK0757579.1"/>
    <property type="molecule type" value="Genomic_DNA"/>
</dbReference>
<dbReference type="PANTHER" id="PTHR11468:SF30">
    <property type="entry name" value="ALPHA-1,4 GLUCAN PHOSPHORYLASE"/>
    <property type="match status" value="1"/>
</dbReference>
<dbReference type="InterPro" id="IPR002912">
    <property type="entry name" value="ACT_dom"/>
</dbReference>
<comment type="catalytic activity">
    <reaction evidence="1 10">
        <text>[(1-&gt;4)-alpha-D-glucosyl](n) + phosphate = [(1-&gt;4)-alpha-D-glucosyl](n-1) + alpha-D-glucose 1-phosphate</text>
        <dbReference type="Rhea" id="RHEA:41732"/>
        <dbReference type="Rhea" id="RHEA-COMP:9584"/>
        <dbReference type="Rhea" id="RHEA-COMP:9586"/>
        <dbReference type="ChEBI" id="CHEBI:15444"/>
        <dbReference type="ChEBI" id="CHEBI:43474"/>
        <dbReference type="ChEBI" id="CHEBI:58601"/>
        <dbReference type="EC" id="2.4.1.1"/>
    </reaction>
</comment>
<accession>A0AAV1HYR3</accession>